<keyword evidence="2" id="KW-0731">Sigma factor</keyword>
<dbReference type="GO" id="GO:0006352">
    <property type="term" value="P:DNA-templated transcription initiation"/>
    <property type="evidence" value="ECO:0007669"/>
    <property type="project" value="InterPro"/>
</dbReference>
<dbReference type="Pfam" id="PF04542">
    <property type="entry name" value="Sigma70_r2"/>
    <property type="match status" value="1"/>
</dbReference>
<dbReference type="InterPro" id="IPR014284">
    <property type="entry name" value="RNA_pol_sigma-70_dom"/>
</dbReference>
<evidence type="ECO:0000313" key="6">
    <source>
        <dbReference type="EMBL" id="ALO79610.1"/>
    </source>
</evidence>
<organism evidence="6 7">
    <name type="scientific">Bacillus phage BM15</name>
    <dbReference type="NCBI Taxonomy" id="1755680"/>
    <lineage>
        <taxon>Viruses</taxon>
        <taxon>Duplodnaviria</taxon>
        <taxon>Heunggongvirae</taxon>
        <taxon>Uroviricota</taxon>
        <taxon>Caudoviricetes</taxon>
        <taxon>Herelleviridae</taxon>
        <taxon>Bastillevirinae</taxon>
        <taxon>Caeruleovirus</taxon>
        <taxon>Caeruleovirus BM15</taxon>
    </lineage>
</organism>
<dbReference type="InterPro" id="IPR013325">
    <property type="entry name" value="RNA_pol_sigma_r2"/>
</dbReference>
<dbReference type="SUPFAM" id="SSF88659">
    <property type="entry name" value="Sigma3 and sigma4 domains of RNA polymerase sigma factors"/>
    <property type="match status" value="1"/>
</dbReference>
<dbReference type="PANTHER" id="PTHR30385:SF1">
    <property type="entry name" value="RNA POLYMERASE SIGMA-H FACTOR"/>
    <property type="match status" value="1"/>
</dbReference>
<evidence type="ECO:0000259" key="5">
    <source>
        <dbReference type="Pfam" id="PF04542"/>
    </source>
</evidence>
<dbReference type="Gene3D" id="1.20.120.1810">
    <property type="match status" value="1"/>
</dbReference>
<evidence type="ECO:0000256" key="2">
    <source>
        <dbReference type="ARBA" id="ARBA00023082"/>
    </source>
</evidence>
<dbReference type="GO" id="GO:0016987">
    <property type="term" value="F:sigma factor activity"/>
    <property type="evidence" value="ECO:0007669"/>
    <property type="project" value="UniProtKB-KW"/>
</dbReference>
<feature type="domain" description="RNA polymerase sigma-70 region 2" evidence="5">
    <location>
        <begin position="41"/>
        <end position="96"/>
    </location>
</feature>
<dbReference type="SUPFAM" id="SSF88946">
    <property type="entry name" value="Sigma2 domain of RNA polymerase sigma factors"/>
    <property type="match status" value="1"/>
</dbReference>
<dbReference type="OrthoDB" id="7155at10239"/>
<gene>
    <name evidence="6" type="ORF">BM10_206</name>
</gene>
<dbReference type="NCBIfam" id="TIGR02937">
    <property type="entry name" value="sigma70-ECF"/>
    <property type="match status" value="1"/>
</dbReference>
<dbReference type="GO" id="GO:0003677">
    <property type="term" value="F:DNA binding"/>
    <property type="evidence" value="ECO:0007669"/>
    <property type="project" value="UniProtKB-KW"/>
</dbReference>
<dbReference type="InterPro" id="IPR007627">
    <property type="entry name" value="RNA_pol_sigma70_r2"/>
</dbReference>
<keyword evidence="7" id="KW-1185">Reference proteome</keyword>
<protein>
    <submittedName>
        <fullName evidence="6">RNA polymerase sigma factor</fullName>
    </submittedName>
</protein>
<keyword evidence="4" id="KW-0804">Transcription</keyword>
<proteinExistence type="predicted"/>
<dbReference type="Proteomes" id="UP000225963">
    <property type="component" value="Segment"/>
</dbReference>
<evidence type="ECO:0000256" key="4">
    <source>
        <dbReference type="ARBA" id="ARBA00023163"/>
    </source>
</evidence>
<evidence type="ECO:0000256" key="3">
    <source>
        <dbReference type="ARBA" id="ARBA00023125"/>
    </source>
</evidence>
<keyword evidence="1" id="KW-0805">Transcription regulation</keyword>
<reference evidence="7" key="1">
    <citation type="submission" date="2015-11" db="EMBL/GenBank/DDBJ databases">
        <authorList>
            <person name="Sharaf A."/>
            <person name="Marie M.E."/>
            <person name="Esson H."/>
            <person name="El-Afifi I.S."/>
            <person name="Hammad M.A."/>
        </authorList>
    </citation>
    <scope>NUCLEOTIDE SEQUENCE [LARGE SCALE GENOMIC DNA]</scope>
</reference>
<dbReference type="EMBL" id="KT995480">
    <property type="protein sequence ID" value="ALO79610.1"/>
    <property type="molecule type" value="Genomic_DNA"/>
</dbReference>
<dbReference type="PANTHER" id="PTHR30385">
    <property type="entry name" value="SIGMA FACTOR F FLAGELLAR"/>
    <property type="match status" value="1"/>
</dbReference>
<dbReference type="InterPro" id="IPR013324">
    <property type="entry name" value="RNA_pol_sigma_r3/r4-like"/>
</dbReference>
<dbReference type="Gene3D" id="1.20.140.160">
    <property type="match status" value="1"/>
</dbReference>
<keyword evidence="3" id="KW-0238">DNA-binding</keyword>
<accession>A0A0S2MUQ3</accession>
<sequence length="253" mass="29488">MGEMILWKVRGIELTREETIELVKEARAGSEEAKEKIILGYKGMVYTLAKRFSRSKQHEFEDMFQEGLTILLEVVDKFDIDSGYAFSTYAYPFVFGKMNNVRKRYNPIKISAHITDIISRIRKYKLTDRSEKEIYEFLNKEYELKWVRAALEYMRRGKVLSLEKTFSEDEESDWAATLKEVVSKDANGDWELMMDIKGCVPSLTSYEQYAFCEHILKDRMQSDIAEELGVKPQTVSKHVNKACRKIKLELGGV</sequence>
<evidence type="ECO:0000313" key="7">
    <source>
        <dbReference type="Proteomes" id="UP000225963"/>
    </source>
</evidence>
<name>A0A0S2MUQ3_9CAUD</name>
<evidence type="ECO:0000256" key="1">
    <source>
        <dbReference type="ARBA" id="ARBA00023015"/>
    </source>
</evidence>